<dbReference type="AlphaFoldDB" id="G7UVB9"/>
<evidence type="ECO:0000256" key="1">
    <source>
        <dbReference type="SAM" id="SignalP"/>
    </source>
</evidence>
<accession>G7UVB9</accession>
<dbReference type="HOGENOM" id="CLU_2059429_0_0_6"/>
<keyword evidence="3" id="KW-1185">Reference proteome</keyword>
<protein>
    <submittedName>
        <fullName evidence="2">Uncharacterized protein</fullName>
    </submittedName>
</protein>
<reference evidence="2 3" key="1">
    <citation type="journal article" date="2012" name="J. Bacteriol.">
        <title>Complete Genome Sequence of the BTEX-Degrading Bacterium Pseudoxanthomonas spadix BD-a59.</title>
        <authorList>
            <person name="Lee S.H."/>
            <person name="Jin H.M."/>
            <person name="Lee H.J."/>
            <person name="Kim J.M."/>
            <person name="Jeon C.O."/>
        </authorList>
    </citation>
    <scope>NUCLEOTIDE SEQUENCE [LARGE SCALE GENOMIC DNA]</scope>
    <source>
        <strain evidence="2 3">BD-a59</strain>
    </source>
</reference>
<sequence length="119" mass="12584">MLADPKRLLLALAVSLAASAPCALAWQAADGVLVSQETLDGYAGRYLTVDGLAFKVWREGTVLKLQPEGGAAAELVPDSETTFHLRGMQGHVEFVFDAADRVSHLLLTQGGATAKAIHQ</sequence>
<name>G7UVB9_PSEUP</name>
<proteinExistence type="predicted"/>
<dbReference type="KEGG" id="psd:DSC_14680"/>
<dbReference type="RefSeq" id="WP_014161753.1">
    <property type="nucleotide sequence ID" value="NC_016147.2"/>
</dbReference>
<dbReference type="OrthoDB" id="5988139at2"/>
<evidence type="ECO:0000313" key="3">
    <source>
        <dbReference type="Proteomes" id="UP000005870"/>
    </source>
</evidence>
<evidence type="ECO:0000313" key="2">
    <source>
        <dbReference type="EMBL" id="AER57580.1"/>
    </source>
</evidence>
<dbReference type="Proteomes" id="UP000005870">
    <property type="component" value="Chromosome"/>
</dbReference>
<dbReference type="STRING" id="1045855.DSC_14680"/>
<keyword evidence="1" id="KW-0732">Signal</keyword>
<gene>
    <name evidence="2" type="ordered locus">DSC_14680</name>
</gene>
<organism evidence="2 3">
    <name type="scientific">Pseudoxanthomonas spadix (strain BD-a59)</name>
    <dbReference type="NCBI Taxonomy" id="1045855"/>
    <lineage>
        <taxon>Bacteria</taxon>
        <taxon>Pseudomonadati</taxon>
        <taxon>Pseudomonadota</taxon>
        <taxon>Gammaproteobacteria</taxon>
        <taxon>Lysobacterales</taxon>
        <taxon>Lysobacteraceae</taxon>
        <taxon>Pseudoxanthomonas</taxon>
    </lineage>
</organism>
<dbReference type="EMBL" id="CP003093">
    <property type="protein sequence ID" value="AER57580.1"/>
    <property type="molecule type" value="Genomic_DNA"/>
</dbReference>
<feature type="signal peptide" evidence="1">
    <location>
        <begin position="1"/>
        <end position="25"/>
    </location>
</feature>
<feature type="chain" id="PRO_5003504470" evidence="1">
    <location>
        <begin position="26"/>
        <end position="119"/>
    </location>
</feature>